<dbReference type="Proteomes" id="UP000516444">
    <property type="component" value="Chromosome"/>
</dbReference>
<evidence type="ECO:0000313" key="3">
    <source>
        <dbReference type="Proteomes" id="UP000516444"/>
    </source>
</evidence>
<evidence type="ECO:0000256" key="1">
    <source>
        <dbReference type="SAM" id="MobiDB-lite"/>
    </source>
</evidence>
<sequence length="80" mass="8298">MSLIVGASPYQDSAPRHESGADSAPGDPRRTPGGPHEAHERTGQDLTVPAATAYDHGVLGHDTAPVHSPFPTVQKARPPA</sequence>
<name>A0A7G1P9Z6_9ACTN</name>
<organism evidence="2 3">
    <name type="scientific">Streptomyces aurantiacus</name>
    <dbReference type="NCBI Taxonomy" id="47760"/>
    <lineage>
        <taxon>Bacteria</taxon>
        <taxon>Bacillati</taxon>
        <taxon>Actinomycetota</taxon>
        <taxon>Actinomycetes</taxon>
        <taxon>Kitasatosporales</taxon>
        <taxon>Streptomycetaceae</taxon>
        <taxon>Streptomyces</taxon>
        <taxon>Streptomyces aurantiacus group</taxon>
    </lineage>
</organism>
<proteinExistence type="predicted"/>
<gene>
    <name evidence="2" type="ORF">GCM10017557_56030</name>
</gene>
<accession>A0A7G1P9Z6</accession>
<keyword evidence="3" id="KW-1185">Reference proteome</keyword>
<dbReference type="AlphaFoldDB" id="A0A7G1P9Z6"/>
<reference evidence="2 3" key="1">
    <citation type="journal article" date="2014" name="Int. J. Syst. Evol. Microbiol.">
        <title>Complete genome sequence of Corynebacterium casei LMG S-19264T (=DSM 44701T), isolated from a smear-ripened cheese.</title>
        <authorList>
            <consortium name="US DOE Joint Genome Institute (JGI-PGF)"/>
            <person name="Walter F."/>
            <person name="Albersmeier A."/>
            <person name="Kalinowski J."/>
            <person name="Ruckert C."/>
        </authorList>
    </citation>
    <scope>NUCLEOTIDE SEQUENCE [LARGE SCALE GENOMIC DNA]</scope>
    <source>
        <strain evidence="2 3">JCM 4677</strain>
    </source>
</reference>
<dbReference type="EMBL" id="AP023440">
    <property type="protein sequence ID" value="BCL30744.1"/>
    <property type="molecule type" value="Genomic_DNA"/>
</dbReference>
<dbReference type="KEGG" id="sgm:GCM10017557_56030"/>
<feature type="region of interest" description="Disordered" evidence="1">
    <location>
        <begin position="1"/>
        <end position="80"/>
    </location>
</feature>
<evidence type="ECO:0000313" key="2">
    <source>
        <dbReference type="EMBL" id="BCL30744.1"/>
    </source>
</evidence>
<protein>
    <submittedName>
        <fullName evidence="2">Uncharacterized protein</fullName>
    </submittedName>
</protein>